<keyword evidence="1" id="KW-0812">Transmembrane</keyword>
<protein>
    <recommendedName>
        <fullName evidence="4">MARVEL domain-containing protein</fullName>
    </recommendedName>
</protein>
<dbReference type="STRING" id="1392250.A0A2I2G091"/>
<evidence type="ECO:0000313" key="2">
    <source>
        <dbReference type="EMBL" id="PLB46246.1"/>
    </source>
</evidence>
<name>A0A2I2G091_9EURO</name>
<evidence type="ECO:0000256" key="1">
    <source>
        <dbReference type="SAM" id="Phobius"/>
    </source>
</evidence>
<dbReference type="AlphaFoldDB" id="A0A2I2G091"/>
<feature type="transmembrane region" description="Helical" evidence="1">
    <location>
        <begin position="45"/>
        <end position="65"/>
    </location>
</feature>
<sequence length="161" mass="17370">MIDLSIHNNPTLKFRLHIVIGALLFLNFILIIARLANPGTPASRANTWGIAVCVKSAVFMAYQIVSTHVNRFKRWASPKANMILNIIDTIFWFALFIITCMSTAGSCSGSSCPLGGLVATLAIILCGFSGLLSFVCIRDHRYFKANGTLPGMAKPASHGGV</sequence>
<reference evidence="2 3" key="1">
    <citation type="submission" date="2016-12" db="EMBL/GenBank/DDBJ databases">
        <title>The genomes of Aspergillus section Nigri reveals drivers in fungal speciation.</title>
        <authorList>
            <consortium name="DOE Joint Genome Institute"/>
            <person name="Vesth T.C."/>
            <person name="Nybo J."/>
            <person name="Theobald S."/>
            <person name="Brandl J."/>
            <person name="Frisvad J.C."/>
            <person name="Nielsen K.F."/>
            <person name="Lyhne E.K."/>
            <person name="Kogle M.E."/>
            <person name="Kuo A."/>
            <person name="Riley R."/>
            <person name="Clum A."/>
            <person name="Nolan M."/>
            <person name="Lipzen A."/>
            <person name="Salamov A."/>
            <person name="Henrissat B."/>
            <person name="Wiebenga A."/>
            <person name="De Vries R.P."/>
            <person name="Grigoriev I.V."/>
            <person name="Mortensen U.H."/>
            <person name="Andersen M.R."/>
            <person name="Baker S.E."/>
        </authorList>
    </citation>
    <scope>NUCLEOTIDE SEQUENCE [LARGE SCALE GENOMIC DNA]</scope>
    <source>
        <strain evidence="2 3">IBT 23096</strain>
    </source>
</reference>
<proteinExistence type="predicted"/>
<dbReference type="OrthoDB" id="3436860at2759"/>
<dbReference type="EMBL" id="MSFO01000007">
    <property type="protein sequence ID" value="PLB46246.1"/>
    <property type="molecule type" value="Genomic_DNA"/>
</dbReference>
<gene>
    <name evidence="2" type="ORF">P170DRAFT_263157</name>
</gene>
<feature type="transmembrane region" description="Helical" evidence="1">
    <location>
        <begin position="86"/>
        <end position="105"/>
    </location>
</feature>
<evidence type="ECO:0008006" key="4">
    <source>
        <dbReference type="Google" id="ProtNLM"/>
    </source>
</evidence>
<keyword evidence="1" id="KW-1133">Transmembrane helix</keyword>
<dbReference type="RefSeq" id="XP_024701548.1">
    <property type="nucleotide sequence ID" value="XM_024843097.1"/>
</dbReference>
<organism evidence="2 3">
    <name type="scientific">Aspergillus steynii IBT 23096</name>
    <dbReference type="NCBI Taxonomy" id="1392250"/>
    <lineage>
        <taxon>Eukaryota</taxon>
        <taxon>Fungi</taxon>
        <taxon>Dikarya</taxon>
        <taxon>Ascomycota</taxon>
        <taxon>Pezizomycotina</taxon>
        <taxon>Eurotiomycetes</taxon>
        <taxon>Eurotiomycetidae</taxon>
        <taxon>Eurotiales</taxon>
        <taxon>Aspergillaceae</taxon>
        <taxon>Aspergillus</taxon>
        <taxon>Aspergillus subgen. Circumdati</taxon>
    </lineage>
</organism>
<dbReference type="GeneID" id="36550796"/>
<accession>A0A2I2G091</accession>
<feature type="transmembrane region" description="Helical" evidence="1">
    <location>
        <begin position="117"/>
        <end position="137"/>
    </location>
</feature>
<keyword evidence="3" id="KW-1185">Reference proteome</keyword>
<feature type="transmembrane region" description="Helical" evidence="1">
    <location>
        <begin position="12"/>
        <end position="33"/>
    </location>
</feature>
<dbReference type="Proteomes" id="UP000234275">
    <property type="component" value="Unassembled WGS sequence"/>
</dbReference>
<dbReference type="VEuPathDB" id="FungiDB:P170DRAFT_263157"/>
<keyword evidence="1" id="KW-0472">Membrane</keyword>
<comment type="caution">
    <text evidence="2">The sequence shown here is derived from an EMBL/GenBank/DDBJ whole genome shotgun (WGS) entry which is preliminary data.</text>
</comment>
<evidence type="ECO:0000313" key="3">
    <source>
        <dbReference type="Proteomes" id="UP000234275"/>
    </source>
</evidence>